<dbReference type="InterPro" id="IPR038765">
    <property type="entry name" value="Papain-like_cys_pep_sf"/>
</dbReference>
<dbReference type="PROSITE" id="PS00973">
    <property type="entry name" value="USP_2"/>
    <property type="match status" value="1"/>
</dbReference>
<reference evidence="9" key="2">
    <citation type="submission" date="2021-01" db="EMBL/GenBank/DDBJ databases">
        <authorList>
            <person name="Schikora-Tamarit M.A."/>
        </authorList>
    </citation>
    <scope>NUCLEOTIDE SEQUENCE</scope>
    <source>
        <strain evidence="9">CBS6341</strain>
    </source>
</reference>
<keyword evidence="1" id="KW-0479">Metal-binding</keyword>
<keyword evidence="5" id="KW-0788">Thiol protease</keyword>
<evidence type="ECO:0000313" key="10">
    <source>
        <dbReference type="Proteomes" id="UP000769528"/>
    </source>
</evidence>
<dbReference type="Pfam" id="PF02148">
    <property type="entry name" value="zf-UBP"/>
    <property type="match status" value="1"/>
</dbReference>
<evidence type="ECO:0000256" key="6">
    <source>
        <dbReference type="SAM" id="MobiDB-lite"/>
    </source>
</evidence>
<feature type="domain" description="USP" evidence="7">
    <location>
        <begin position="205"/>
        <end position="510"/>
    </location>
</feature>
<evidence type="ECO:0000256" key="3">
    <source>
        <dbReference type="ARBA" id="ARBA00022833"/>
    </source>
</evidence>
<dbReference type="InterPro" id="IPR001607">
    <property type="entry name" value="Znf_UBP"/>
</dbReference>
<dbReference type="EMBL" id="JAEUBF010000790">
    <property type="protein sequence ID" value="KAH3674931.1"/>
    <property type="molecule type" value="Genomic_DNA"/>
</dbReference>
<evidence type="ECO:0000256" key="2">
    <source>
        <dbReference type="ARBA" id="ARBA00022771"/>
    </source>
</evidence>
<dbReference type="PANTHER" id="PTHR24006:SF937">
    <property type="entry name" value="UBIQUITIN CARBOXYL-TERMINAL HYDROLASE"/>
    <property type="match status" value="1"/>
</dbReference>
<dbReference type="Proteomes" id="UP000769528">
    <property type="component" value="Unassembled WGS sequence"/>
</dbReference>
<name>A0A9P8TE19_9ASCO</name>
<dbReference type="Gene3D" id="3.30.40.10">
    <property type="entry name" value="Zinc/RING finger domain, C3HC4 (zinc finger)"/>
    <property type="match status" value="1"/>
</dbReference>
<dbReference type="EC" id="3.4.19.12" evidence="5"/>
<keyword evidence="5" id="KW-0833">Ubl conjugation pathway</keyword>
<dbReference type="GO" id="GO:0004843">
    <property type="term" value="F:cysteine-type deubiquitinase activity"/>
    <property type="evidence" value="ECO:0007669"/>
    <property type="project" value="UniProtKB-UniRule"/>
</dbReference>
<proteinExistence type="inferred from homology"/>
<dbReference type="InterPro" id="IPR018200">
    <property type="entry name" value="USP_CS"/>
</dbReference>
<evidence type="ECO:0000313" key="9">
    <source>
        <dbReference type="EMBL" id="KAH3674931.1"/>
    </source>
</evidence>
<dbReference type="GO" id="GO:0008270">
    <property type="term" value="F:zinc ion binding"/>
    <property type="evidence" value="ECO:0007669"/>
    <property type="project" value="UniProtKB-KW"/>
</dbReference>
<comment type="caution">
    <text evidence="9">The sequence shown here is derived from an EMBL/GenBank/DDBJ whole genome shotgun (WGS) entry which is preliminary data.</text>
</comment>
<evidence type="ECO:0000259" key="7">
    <source>
        <dbReference type="PROSITE" id="PS50235"/>
    </source>
</evidence>
<evidence type="ECO:0000256" key="5">
    <source>
        <dbReference type="RuleBase" id="RU366025"/>
    </source>
</evidence>
<dbReference type="SMART" id="SM00290">
    <property type="entry name" value="ZnF_UBP"/>
    <property type="match status" value="1"/>
</dbReference>
<dbReference type="OrthoDB" id="289038at2759"/>
<feature type="compositionally biased region" description="Low complexity" evidence="6">
    <location>
        <begin position="8"/>
        <end position="22"/>
    </location>
</feature>
<accession>A0A9P8TE19</accession>
<comment type="catalytic activity">
    <reaction evidence="5">
        <text>Thiol-dependent hydrolysis of ester, thioester, amide, peptide and isopeptide bonds formed by the C-terminal Gly of ubiquitin (a 76-residue protein attached to proteins as an intracellular targeting signal).</text>
        <dbReference type="EC" id="3.4.19.12"/>
    </reaction>
</comment>
<keyword evidence="5" id="KW-0645">Protease</keyword>
<dbReference type="SUPFAM" id="SSF57850">
    <property type="entry name" value="RING/U-box"/>
    <property type="match status" value="1"/>
</dbReference>
<evidence type="ECO:0000256" key="1">
    <source>
        <dbReference type="ARBA" id="ARBA00022723"/>
    </source>
</evidence>
<dbReference type="GO" id="GO:0005634">
    <property type="term" value="C:nucleus"/>
    <property type="evidence" value="ECO:0007669"/>
    <property type="project" value="TreeGrafter"/>
</dbReference>
<evidence type="ECO:0000256" key="4">
    <source>
        <dbReference type="PROSITE-ProRule" id="PRU00502"/>
    </source>
</evidence>
<dbReference type="GO" id="GO:0016579">
    <property type="term" value="P:protein deubiquitination"/>
    <property type="evidence" value="ECO:0007669"/>
    <property type="project" value="InterPro"/>
</dbReference>
<dbReference type="InterPro" id="IPR001394">
    <property type="entry name" value="Peptidase_C19_UCH"/>
</dbReference>
<dbReference type="InterPro" id="IPR028889">
    <property type="entry name" value="USP"/>
</dbReference>
<organism evidence="9 10">
    <name type="scientific">Wickerhamomyces mucosus</name>
    <dbReference type="NCBI Taxonomy" id="1378264"/>
    <lineage>
        <taxon>Eukaryota</taxon>
        <taxon>Fungi</taxon>
        <taxon>Dikarya</taxon>
        <taxon>Ascomycota</taxon>
        <taxon>Saccharomycotina</taxon>
        <taxon>Saccharomycetes</taxon>
        <taxon>Phaffomycetales</taxon>
        <taxon>Wickerhamomycetaceae</taxon>
        <taxon>Wickerhamomyces</taxon>
    </lineage>
</organism>
<feature type="domain" description="UBP-type" evidence="8">
    <location>
        <begin position="73"/>
        <end position="173"/>
    </location>
</feature>
<keyword evidence="10" id="KW-1185">Reference proteome</keyword>
<gene>
    <name evidence="9" type="ORF">WICMUC_002951</name>
</gene>
<dbReference type="PROSITE" id="PS00972">
    <property type="entry name" value="USP_1"/>
    <property type="match status" value="1"/>
</dbReference>
<keyword evidence="2 4" id="KW-0863">Zinc-finger</keyword>
<dbReference type="GO" id="GO:0006508">
    <property type="term" value="P:proteolysis"/>
    <property type="evidence" value="ECO:0007669"/>
    <property type="project" value="UniProtKB-KW"/>
</dbReference>
<keyword evidence="3" id="KW-0862">Zinc</keyword>
<feature type="region of interest" description="Disordered" evidence="6">
    <location>
        <begin position="1"/>
        <end position="24"/>
    </location>
</feature>
<dbReference type="InterPro" id="IPR050164">
    <property type="entry name" value="Peptidase_C19"/>
</dbReference>
<keyword evidence="5" id="KW-0378">Hydrolase</keyword>
<dbReference type="AlphaFoldDB" id="A0A9P8TE19"/>
<dbReference type="InterPro" id="IPR013083">
    <property type="entry name" value="Znf_RING/FYVE/PHD"/>
</dbReference>
<reference evidence="9" key="1">
    <citation type="journal article" date="2021" name="Open Biol.">
        <title>Shared evolutionary footprints suggest mitochondrial oxidative damage underlies multiple complex I losses in fungi.</title>
        <authorList>
            <person name="Schikora-Tamarit M.A."/>
            <person name="Marcet-Houben M."/>
            <person name="Nosek J."/>
            <person name="Gabaldon T."/>
        </authorList>
    </citation>
    <scope>NUCLEOTIDE SEQUENCE</scope>
    <source>
        <strain evidence="9">CBS6341</strain>
    </source>
</reference>
<evidence type="ECO:0000259" key="8">
    <source>
        <dbReference type="PROSITE" id="PS50271"/>
    </source>
</evidence>
<dbReference type="Gene3D" id="3.90.70.10">
    <property type="entry name" value="Cysteine proteinases"/>
    <property type="match status" value="1"/>
</dbReference>
<dbReference type="GO" id="GO:0005829">
    <property type="term" value="C:cytosol"/>
    <property type="evidence" value="ECO:0007669"/>
    <property type="project" value="TreeGrafter"/>
</dbReference>
<protein>
    <recommendedName>
        <fullName evidence="5">Ubiquitin carboxyl-terminal hydrolase</fullName>
        <ecNumber evidence="5">3.4.19.12</ecNumber>
    </recommendedName>
</protein>
<comment type="similarity">
    <text evidence="5">Belongs to the peptidase C19 family.</text>
</comment>
<dbReference type="PANTHER" id="PTHR24006">
    <property type="entry name" value="UBIQUITIN CARBOXYL-TERMINAL HYDROLASE"/>
    <property type="match status" value="1"/>
</dbReference>
<dbReference type="Pfam" id="PF00443">
    <property type="entry name" value="UCH"/>
    <property type="match status" value="1"/>
</dbReference>
<sequence length="513" mass="58375">MSGISSRPMSPDTPATTTTPSPRLSQTYADDLNLKSCSHISQVLNSNARETVLRNYGLAFRIVYINKLSTLKFSSFRDSKGKIEKSKILRLRTKCLKCTDCSNHIDKNFICLQCPHVGCWYEGHFVNHAKLSGHIFGIDSHTGYLFCFKCSNYVHDPQLERMRESTIESFLPNKKVKIANFNDEDLKLVAKFSKSNNGKSSTGLRGFVNMGSTCFMSCILQTIIHNPLIRDYFMSGAHSNCPKNKTECITCCMGEIFTNFYTVNDKKGYGPVSFLNAAWRKNKLLAGYSQQDAHEFWQFLVNQLQQDMEKESGKHLNPESCSCAIHESFSSDLQSSIKCLQCGTFTRTIDPIIDISLDIVHSDDLYGCLANFTRSEKLDIKYNCSTCGERTNATKKLSLLKFPNILSIQLKRFEHSNQSVKLERFIKFPFFLDMNKFSTPYMISKNVDPTLNYELYAVVCHIGTVNTGHYITFIKDNQGQWYKFDDSIVTAVIPEQVAEIKAYLLFYIVNKLA</sequence>
<dbReference type="SUPFAM" id="SSF54001">
    <property type="entry name" value="Cysteine proteinases"/>
    <property type="match status" value="1"/>
</dbReference>
<dbReference type="PROSITE" id="PS50235">
    <property type="entry name" value="USP_3"/>
    <property type="match status" value="1"/>
</dbReference>
<dbReference type="PROSITE" id="PS50271">
    <property type="entry name" value="ZF_UBP"/>
    <property type="match status" value="1"/>
</dbReference>